<dbReference type="GO" id="GO:0016760">
    <property type="term" value="F:cellulose synthase (UDP-forming) activity"/>
    <property type="evidence" value="ECO:0007669"/>
    <property type="project" value="InterPro"/>
</dbReference>
<dbReference type="Proteomes" id="UP000685013">
    <property type="component" value="Chromosome 19"/>
</dbReference>
<keyword evidence="4" id="KW-0812">Transmembrane</keyword>
<evidence type="ECO:0000256" key="2">
    <source>
        <dbReference type="ARBA" id="ARBA00022676"/>
    </source>
</evidence>
<keyword evidence="6" id="KW-0472">Membrane</keyword>
<dbReference type="InterPro" id="IPR005150">
    <property type="entry name" value="Cellulose_synth"/>
</dbReference>
<accession>A0AAV6LWR9</accession>
<dbReference type="GO" id="GO:0071555">
    <property type="term" value="P:cell wall organization"/>
    <property type="evidence" value="ECO:0007669"/>
    <property type="project" value="UniProtKB-KW"/>
</dbReference>
<dbReference type="AlphaFoldDB" id="A0AAV6LWR9"/>
<keyword evidence="5" id="KW-1133">Transmembrane helix</keyword>
<evidence type="ECO:0000256" key="5">
    <source>
        <dbReference type="ARBA" id="ARBA00022989"/>
    </source>
</evidence>
<dbReference type="PANTHER" id="PTHR13301">
    <property type="entry name" value="X-BOX TRANSCRIPTION FACTOR-RELATED"/>
    <property type="match status" value="1"/>
</dbReference>
<keyword evidence="3" id="KW-0808">Transferase</keyword>
<protein>
    <submittedName>
        <fullName evidence="8">Cellulose synthase-like protein E6</fullName>
    </submittedName>
</protein>
<keyword evidence="9" id="KW-1185">Reference proteome</keyword>
<name>A0AAV6LWR9_9ROSI</name>
<comment type="caution">
    <text evidence="8">The sequence shown here is derived from an EMBL/GenBank/DDBJ whole genome shotgun (WGS) entry which is preliminary data.</text>
</comment>
<proteinExistence type="predicted"/>
<keyword evidence="7" id="KW-0961">Cell wall biogenesis/degradation</keyword>
<evidence type="ECO:0000313" key="8">
    <source>
        <dbReference type="EMBL" id="KAG6571763.1"/>
    </source>
</evidence>
<dbReference type="EMBL" id="JAGKQH010000019">
    <property type="protein sequence ID" value="KAG6571763.1"/>
    <property type="molecule type" value="Genomic_DNA"/>
</dbReference>
<sequence>MNEQADDAGSNLTYYGSHGVPLNLHKHWIPFCKKFQHPAKVTCSLLDSHTDHQSKEVDFIQTLYRIWRIDSIMQIVIDGRDPKAKDVEGSVLPTLVYLAREKRPRYFHNFKAWSHECLGLGSHHRSAMGKSYSIFAQLFDKINQERDICSSLRVINEVELPGLDSFGGPLYIGTGCFTEEMFYVVKSTARDTEMIGTVSSPWLIPFTYVIFAKYAGSLVEYLLAGGTILGWWNEQRIWLYKRTSSYLFALIDTVLKTIGLSDSAFVIHS</sequence>
<reference evidence="8 9" key="1">
    <citation type="journal article" date="2021" name="Hortic Res">
        <title>The domestication of Cucurbita argyrosperma as revealed by the genome of its wild relative.</title>
        <authorList>
            <person name="Barrera-Redondo J."/>
            <person name="Sanchez-de la Vega G."/>
            <person name="Aguirre-Liguori J.A."/>
            <person name="Castellanos-Morales G."/>
            <person name="Gutierrez-Guerrero Y.T."/>
            <person name="Aguirre-Dugua X."/>
            <person name="Aguirre-Planter E."/>
            <person name="Tenaillon M.I."/>
            <person name="Lira-Saade R."/>
            <person name="Eguiarte L.E."/>
        </authorList>
    </citation>
    <scope>NUCLEOTIDE SEQUENCE [LARGE SCALE GENOMIC DNA]</scope>
    <source>
        <strain evidence="8">JBR-2021</strain>
    </source>
</reference>
<dbReference type="GO" id="GO:0016020">
    <property type="term" value="C:membrane"/>
    <property type="evidence" value="ECO:0007669"/>
    <property type="project" value="InterPro"/>
</dbReference>
<dbReference type="GO" id="GO:0012505">
    <property type="term" value="C:endomembrane system"/>
    <property type="evidence" value="ECO:0007669"/>
    <property type="project" value="UniProtKB-SubCell"/>
</dbReference>
<evidence type="ECO:0000256" key="4">
    <source>
        <dbReference type="ARBA" id="ARBA00022692"/>
    </source>
</evidence>
<evidence type="ECO:0000256" key="1">
    <source>
        <dbReference type="ARBA" id="ARBA00004308"/>
    </source>
</evidence>
<evidence type="ECO:0000256" key="3">
    <source>
        <dbReference type="ARBA" id="ARBA00022679"/>
    </source>
</evidence>
<dbReference type="GO" id="GO:0030244">
    <property type="term" value="P:cellulose biosynthetic process"/>
    <property type="evidence" value="ECO:0007669"/>
    <property type="project" value="InterPro"/>
</dbReference>
<dbReference type="Pfam" id="PF03552">
    <property type="entry name" value="Cellulose_synt"/>
    <property type="match status" value="1"/>
</dbReference>
<evidence type="ECO:0000313" key="9">
    <source>
        <dbReference type="Proteomes" id="UP000685013"/>
    </source>
</evidence>
<evidence type="ECO:0000256" key="6">
    <source>
        <dbReference type="ARBA" id="ARBA00023136"/>
    </source>
</evidence>
<keyword evidence="2" id="KW-0328">Glycosyltransferase</keyword>
<organism evidence="8 9">
    <name type="scientific">Cucurbita argyrosperma subsp. sororia</name>
    <dbReference type="NCBI Taxonomy" id="37648"/>
    <lineage>
        <taxon>Eukaryota</taxon>
        <taxon>Viridiplantae</taxon>
        <taxon>Streptophyta</taxon>
        <taxon>Embryophyta</taxon>
        <taxon>Tracheophyta</taxon>
        <taxon>Spermatophyta</taxon>
        <taxon>Magnoliopsida</taxon>
        <taxon>eudicotyledons</taxon>
        <taxon>Gunneridae</taxon>
        <taxon>Pentapetalae</taxon>
        <taxon>rosids</taxon>
        <taxon>fabids</taxon>
        <taxon>Cucurbitales</taxon>
        <taxon>Cucurbitaceae</taxon>
        <taxon>Cucurbiteae</taxon>
        <taxon>Cucurbita</taxon>
    </lineage>
</organism>
<feature type="non-terminal residue" evidence="8">
    <location>
        <position position="1"/>
    </location>
</feature>
<comment type="subcellular location">
    <subcellularLocation>
        <location evidence="1">Endomembrane system</location>
    </subcellularLocation>
</comment>
<gene>
    <name evidence="8" type="primary">CSLE6</name>
    <name evidence="8" type="ORF">SDJN03_28491</name>
</gene>
<evidence type="ECO:0000256" key="7">
    <source>
        <dbReference type="ARBA" id="ARBA00023316"/>
    </source>
</evidence>